<dbReference type="GO" id="GO:0006644">
    <property type="term" value="P:phospholipid metabolic process"/>
    <property type="evidence" value="ECO:0007669"/>
    <property type="project" value="TreeGrafter"/>
</dbReference>
<accession>A0A1I7WYS5</accession>
<dbReference type="Proteomes" id="UP000095283">
    <property type="component" value="Unplaced"/>
</dbReference>
<keyword evidence="1" id="KW-0472">Membrane</keyword>
<dbReference type="PANTHER" id="PTHR21325:SF28">
    <property type="entry name" value="SGNH DOMAIN-CONTAINING PROTEIN"/>
    <property type="match status" value="1"/>
</dbReference>
<keyword evidence="2" id="KW-1185">Reference proteome</keyword>
<evidence type="ECO:0000256" key="1">
    <source>
        <dbReference type="SAM" id="Phobius"/>
    </source>
</evidence>
<proteinExistence type="predicted"/>
<keyword evidence="1" id="KW-0812">Transmembrane</keyword>
<reference evidence="3" key="1">
    <citation type="submission" date="2016-11" db="UniProtKB">
        <authorList>
            <consortium name="WormBaseParasite"/>
        </authorList>
    </citation>
    <scope>IDENTIFICATION</scope>
</reference>
<evidence type="ECO:0000313" key="2">
    <source>
        <dbReference type="Proteomes" id="UP000095283"/>
    </source>
</evidence>
<dbReference type="WBParaSite" id="Hba_10341">
    <property type="protein sequence ID" value="Hba_10341"/>
    <property type="gene ID" value="Hba_10341"/>
</dbReference>
<organism evidence="2 3">
    <name type="scientific">Heterorhabditis bacteriophora</name>
    <name type="common">Entomopathogenic nematode worm</name>
    <dbReference type="NCBI Taxonomy" id="37862"/>
    <lineage>
        <taxon>Eukaryota</taxon>
        <taxon>Metazoa</taxon>
        <taxon>Ecdysozoa</taxon>
        <taxon>Nematoda</taxon>
        <taxon>Chromadorea</taxon>
        <taxon>Rhabditida</taxon>
        <taxon>Rhabditina</taxon>
        <taxon>Rhabditomorpha</taxon>
        <taxon>Strongyloidea</taxon>
        <taxon>Heterorhabditidae</taxon>
        <taxon>Heterorhabditis</taxon>
    </lineage>
</organism>
<feature type="transmembrane region" description="Helical" evidence="1">
    <location>
        <begin position="83"/>
        <end position="104"/>
    </location>
</feature>
<dbReference type="AlphaFoldDB" id="A0A1I7WYS5"/>
<keyword evidence="1" id="KW-1133">Transmembrane helix</keyword>
<protein>
    <submittedName>
        <fullName evidence="3">Lipase_GDSL domain-containing protein</fullName>
    </submittedName>
</protein>
<dbReference type="InterPro" id="IPR038885">
    <property type="entry name" value="PLB1"/>
</dbReference>
<evidence type="ECO:0000313" key="3">
    <source>
        <dbReference type="WBParaSite" id="Hba_10341"/>
    </source>
</evidence>
<name>A0A1I7WYS5_HETBA</name>
<sequence>MDLSVLGYDCAHFSERGLSLLHLAIWNTLLTRSHDRTHQFRPIPSSVVCPDPRCPFIRTAINSIYCIWTNNTDLPRATIAPKLIVLCVLILTTLLTSFVLLCICRGSHNTTEFKKPSPSFGTNLSSIKFIDEDPI</sequence>
<dbReference type="GO" id="GO:0004620">
    <property type="term" value="F:phospholipase activity"/>
    <property type="evidence" value="ECO:0007669"/>
    <property type="project" value="InterPro"/>
</dbReference>
<dbReference type="PANTHER" id="PTHR21325">
    <property type="entry name" value="PHOSPHOLIPASE B, PLB1"/>
    <property type="match status" value="1"/>
</dbReference>